<dbReference type="SUPFAM" id="SSF53850">
    <property type="entry name" value="Periplasmic binding protein-like II"/>
    <property type="match status" value="1"/>
</dbReference>
<keyword evidence="10" id="KW-1185">Reference proteome</keyword>
<sequence length="569" mass="62429">MSVLVTLLLCLGLISAAPAQNLETLQAKPLVDQIRVKAKPVKSGNSFKVPMITWGGDVATIHADQQKLFKKNNLNAEIFVENNFAKQVEACLKGETPYLRGTMGMINAAAEVFQKNGVDLVVVYQMTWSNGGDAMVVRKNVRKPQRLKGKTVALQLYGPHMDYAFNILKTAGVPLSSVTFKWFSELTLPTFDTDGKIIDPVNAFLEDDSIDAAMAIIPDAMNLTSGGRGGTGSAGSVKGAKIMVSTKTASRVIADVYAVRADYFKNNRAEVERFVNTLLQAQESLQTLLQNKASQQARYQQLMSRSADLLMGAPQAVPDVEGLLADCEFVGFQGNVAFFTGKGTSRTLAKLTSEIQSAFKEVGLMKQSVKIEGAGWQYDKLSKGLKFVNAAPQPKKKFDTKKVAAKIESQISAEATEWAEDDTLFQVEINFAPNQSTFSEEQYASDFSKALEIAQTYGGSLIVVEGHSDPLGILRAREKGKTPVEVRQMEQKAKNLSLERSKSVRQAFLSFAAHNKMQVDESQFVSVGLGVVSPKFSPPRTKEEWAANRRVVFRIKQVEAELDEFVPLK</sequence>
<keyword evidence="3 6" id="KW-0732">Signal</keyword>
<evidence type="ECO:0000256" key="5">
    <source>
        <dbReference type="SAM" id="Coils"/>
    </source>
</evidence>
<dbReference type="GO" id="GO:0042597">
    <property type="term" value="C:periplasmic space"/>
    <property type="evidence" value="ECO:0007669"/>
    <property type="project" value="UniProtKB-SubCell"/>
</dbReference>
<reference evidence="9" key="1">
    <citation type="submission" date="2021-03" db="EMBL/GenBank/DDBJ databases">
        <authorList>
            <person name="Wang G."/>
        </authorList>
    </citation>
    <scope>NUCLEOTIDE SEQUENCE</scope>
    <source>
        <strain evidence="9">KCTC 12899</strain>
    </source>
</reference>
<evidence type="ECO:0000256" key="4">
    <source>
        <dbReference type="PROSITE-ProRule" id="PRU00473"/>
    </source>
</evidence>
<comment type="similarity">
    <text evidence="2">Belongs to the bacterial solute-binding protein SsuA/TauA family.</text>
</comment>
<keyword evidence="4" id="KW-0472">Membrane</keyword>
<evidence type="ECO:0000256" key="6">
    <source>
        <dbReference type="SAM" id="SignalP"/>
    </source>
</evidence>
<dbReference type="AlphaFoldDB" id="A0A8J7QHR8"/>
<evidence type="ECO:0000256" key="2">
    <source>
        <dbReference type="ARBA" id="ARBA00010742"/>
    </source>
</evidence>
<dbReference type="EMBL" id="JAFREP010000002">
    <property type="protein sequence ID" value="MBO1317256.1"/>
    <property type="molecule type" value="Genomic_DNA"/>
</dbReference>
<protein>
    <recommendedName>
        <fullName evidence="7">OmpA-like domain-containing protein</fullName>
    </recommendedName>
</protein>
<gene>
    <name evidence="8" type="ORF">J3U88_02205</name>
    <name evidence="9" type="ORF">J3U88_08845</name>
</gene>
<evidence type="ECO:0000313" key="8">
    <source>
        <dbReference type="EMBL" id="MBO1317256.1"/>
    </source>
</evidence>
<dbReference type="Pfam" id="PF09084">
    <property type="entry name" value="NMT1"/>
    <property type="match status" value="1"/>
</dbReference>
<evidence type="ECO:0000313" key="10">
    <source>
        <dbReference type="Proteomes" id="UP000664417"/>
    </source>
</evidence>
<dbReference type="InterPro" id="IPR006665">
    <property type="entry name" value="OmpA-like"/>
</dbReference>
<evidence type="ECO:0000256" key="3">
    <source>
        <dbReference type="ARBA" id="ARBA00022729"/>
    </source>
</evidence>
<proteinExistence type="inferred from homology"/>
<dbReference type="PROSITE" id="PS51123">
    <property type="entry name" value="OMPA_2"/>
    <property type="match status" value="1"/>
</dbReference>
<evidence type="ECO:0000256" key="1">
    <source>
        <dbReference type="ARBA" id="ARBA00004418"/>
    </source>
</evidence>
<keyword evidence="5" id="KW-0175">Coiled coil</keyword>
<comment type="caution">
    <text evidence="9">The sequence shown here is derived from an EMBL/GenBank/DDBJ whole genome shotgun (WGS) entry which is preliminary data.</text>
</comment>
<evidence type="ECO:0000259" key="7">
    <source>
        <dbReference type="PROSITE" id="PS51123"/>
    </source>
</evidence>
<dbReference type="PANTHER" id="PTHR30024">
    <property type="entry name" value="ALIPHATIC SULFONATES-BINDING PROTEIN-RELATED"/>
    <property type="match status" value="1"/>
</dbReference>
<feature type="coiled-coil region" evidence="5">
    <location>
        <begin position="278"/>
        <end position="305"/>
    </location>
</feature>
<dbReference type="InterPro" id="IPR015168">
    <property type="entry name" value="SsuA/THI5"/>
</dbReference>
<dbReference type="SUPFAM" id="SSF103088">
    <property type="entry name" value="OmpA-like"/>
    <property type="match status" value="1"/>
</dbReference>
<dbReference type="PANTHER" id="PTHR30024:SF47">
    <property type="entry name" value="TAURINE-BINDING PERIPLASMIC PROTEIN"/>
    <property type="match status" value="1"/>
</dbReference>
<accession>A0A8J7QHR8</accession>
<evidence type="ECO:0000313" key="9">
    <source>
        <dbReference type="EMBL" id="MBO1318563.1"/>
    </source>
</evidence>
<feature type="signal peptide" evidence="6">
    <location>
        <begin position="1"/>
        <end position="19"/>
    </location>
</feature>
<organism evidence="9 10">
    <name type="scientific">Acanthopleuribacter pedis</name>
    <dbReference type="NCBI Taxonomy" id="442870"/>
    <lineage>
        <taxon>Bacteria</taxon>
        <taxon>Pseudomonadati</taxon>
        <taxon>Acidobacteriota</taxon>
        <taxon>Holophagae</taxon>
        <taxon>Acanthopleuribacterales</taxon>
        <taxon>Acanthopleuribacteraceae</taxon>
        <taxon>Acanthopleuribacter</taxon>
    </lineage>
</organism>
<dbReference type="EMBL" id="JAFREP010000006">
    <property type="protein sequence ID" value="MBO1318563.1"/>
    <property type="molecule type" value="Genomic_DNA"/>
</dbReference>
<dbReference type="Gene3D" id="3.40.190.10">
    <property type="entry name" value="Periplasmic binding protein-like II"/>
    <property type="match status" value="3"/>
</dbReference>
<name>A0A8J7QHR8_9BACT</name>
<dbReference type="GO" id="GO:0016020">
    <property type="term" value="C:membrane"/>
    <property type="evidence" value="ECO:0007669"/>
    <property type="project" value="UniProtKB-UniRule"/>
</dbReference>
<feature type="domain" description="OmpA-like" evidence="7">
    <location>
        <begin position="418"/>
        <end position="559"/>
    </location>
</feature>
<feature type="chain" id="PRO_5035391925" description="OmpA-like domain-containing protein" evidence="6">
    <location>
        <begin position="20"/>
        <end position="569"/>
    </location>
</feature>
<dbReference type="InterPro" id="IPR036737">
    <property type="entry name" value="OmpA-like_sf"/>
</dbReference>
<dbReference type="Proteomes" id="UP000664417">
    <property type="component" value="Unassembled WGS sequence"/>
</dbReference>
<dbReference type="RefSeq" id="WP_207856493.1">
    <property type="nucleotide sequence ID" value="NZ_JAFREP010000002.1"/>
</dbReference>
<comment type="subcellular location">
    <subcellularLocation>
        <location evidence="1">Periplasm</location>
    </subcellularLocation>
</comment>
<dbReference type="Gene3D" id="3.30.1330.60">
    <property type="entry name" value="OmpA-like domain"/>
    <property type="match status" value="1"/>
</dbReference>